<dbReference type="STRING" id="1481914.JCM19241_6"/>
<organism evidence="2 3">
    <name type="scientific">Vibrio ishigakensis</name>
    <dbReference type="NCBI Taxonomy" id="1481914"/>
    <lineage>
        <taxon>Bacteria</taxon>
        <taxon>Pseudomonadati</taxon>
        <taxon>Pseudomonadota</taxon>
        <taxon>Gammaproteobacteria</taxon>
        <taxon>Vibrionales</taxon>
        <taxon>Vibrionaceae</taxon>
        <taxon>Vibrio</taxon>
    </lineage>
</organism>
<protein>
    <submittedName>
        <fullName evidence="2">Multidrug efflux pump component mtrF</fullName>
    </submittedName>
</protein>
<feature type="transmembrane region" description="Helical" evidence="1">
    <location>
        <begin position="35"/>
        <end position="55"/>
    </location>
</feature>
<evidence type="ECO:0000313" key="3">
    <source>
        <dbReference type="Proteomes" id="UP000031666"/>
    </source>
</evidence>
<dbReference type="Proteomes" id="UP000031666">
    <property type="component" value="Unassembled WGS sequence"/>
</dbReference>
<feature type="transmembrane region" description="Helical" evidence="1">
    <location>
        <begin position="94"/>
        <end position="116"/>
    </location>
</feature>
<dbReference type="PANTHER" id="PTHR30282">
    <property type="entry name" value="P-AMINOBENZOYL GLUTAMATE TRANSPORTER"/>
    <property type="match status" value="1"/>
</dbReference>
<dbReference type="Pfam" id="PF03806">
    <property type="entry name" value="ABG_transport"/>
    <property type="match status" value="1"/>
</dbReference>
<dbReference type="AlphaFoldDB" id="A0A0B8QNV2"/>
<evidence type="ECO:0000313" key="2">
    <source>
        <dbReference type="EMBL" id="GAM78692.1"/>
    </source>
</evidence>
<keyword evidence="1" id="KW-1133">Transmembrane helix</keyword>
<reference evidence="2 3" key="1">
    <citation type="submission" date="2015-01" db="EMBL/GenBank/DDBJ databases">
        <title>Vibrio sp. C94 JCM 19241 whole genome shotgun sequence.</title>
        <authorList>
            <person name="Sawabe T."/>
            <person name="Meirelles P."/>
            <person name="Feng G."/>
            <person name="Sayaka M."/>
            <person name="Hattori M."/>
            <person name="Ohkuma M."/>
        </authorList>
    </citation>
    <scope>NUCLEOTIDE SEQUENCE [LARGE SCALE GENOMIC DNA]</scope>
    <source>
        <strain evidence="3">JCM 19241</strain>
    </source>
</reference>
<accession>A0A0B8QNV2</accession>
<dbReference type="InterPro" id="IPR004697">
    <property type="entry name" value="AbgT"/>
</dbReference>
<evidence type="ECO:0000256" key="1">
    <source>
        <dbReference type="SAM" id="Phobius"/>
    </source>
</evidence>
<proteinExistence type="predicted"/>
<dbReference type="PANTHER" id="PTHR30282:SF0">
    <property type="entry name" value="P-AMINOBENZOYL-GLUTAMATE TRANSPORT PROTEIN"/>
    <property type="match status" value="1"/>
</dbReference>
<dbReference type="GO" id="GO:1902604">
    <property type="term" value="P:p-aminobenzoyl-glutamate transmembrane transport"/>
    <property type="evidence" value="ECO:0007669"/>
    <property type="project" value="InterPro"/>
</dbReference>
<dbReference type="GO" id="GO:0015558">
    <property type="term" value="F:secondary active p-aminobenzoyl-glutamate transmembrane transporter activity"/>
    <property type="evidence" value="ECO:0007669"/>
    <property type="project" value="InterPro"/>
</dbReference>
<sequence length="140" mass="14783">MSTSASQTHRPPKKPLFTRFLDGVEYLGNLLPHPITLFAIFCVGILVLSGIAGYFEVSVMDPRPEGAPGRAADGVIQVVSLLNGEGLRLIVTNLVTNFTGFAPLGTVLVAMLGVAIAEHSGLLSAAMRGLVWALLSAWLL</sequence>
<gene>
    <name evidence="2" type="ORF">JCM19241_6</name>
</gene>
<comment type="caution">
    <text evidence="2">The sequence shown here is derived from an EMBL/GenBank/DDBJ whole genome shotgun (WGS) entry which is preliminary data.</text>
</comment>
<reference evidence="2 3" key="2">
    <citation type="submission" date="2015-01" db="EMBL/GenBank/DDBJ databases">
        <authorList>
            <consortium name="NBRP consortium"/>
            <person name="Sawabe T."/>
            <person name="Meirelles P."/>
            <person name="Feng G."/>
            <person name="Sayaka M."/>
            <person name="Hattori M."/>
            <person name="Ohkuma M."/>
        </authorList>
    </citation>
    <scope>NUCLEOTIDE SEQUENCE [LARGE SCALE GENOMIC DNA]</scope>
    <source>
        <strain evidence="3">JCM 19241</strain>
    </source>
</reference>
<name>A0A0B8QNV2_9VIBR</name>
<dbReference type="EMBL" id="BBSC01000017">
    <property type="protein sequence ID" value="GAM78692.1"/>
    <property type="molecule type" value="Genomic_DNA"/>
</dbReference>
<keyword evidence="1" id="KW-0472">Membrane</keyword>
<keyword evidence="1" id="KW-0812">Transmembrane</keyword>